<evidence type="ECO:0000256" key="1">
    <source>
        <dbReference type="SAM" id="Phobius"/>
    </source>
</evidence>
<keyword evidence="1" id="KW-1133">Transmembrane helix</keyword>
<sequence length="139" mass="16209">MFHNIACIVARIILSITSIYFHYFSLILSITSRYLFLLFSALHLSISIACSLILFVINDKNVIQEKRIKMLEQRANVHRIEVQRFYAYLCVSLSLFGQGLGVSLCSVFRQGAWLKKLLENANRIWKVVNKLCRYLRVYS</sequence>
<feature type="transmembrane region" description="Helical" evidence="1">
    <location>
        <begin position="36"/>
        <end position="57"/>
    </location>
</feature>
<proteinExistence type="predicted"/>
<keyword evidence="1" id="KW-0812">Transmembrane</keyword>
<name>A0A8D8VTV8_9HEMI</name>
<keyword evidence="1" id="KW-0472">Membrane</keyword>
<dbReference type="AlphaFoldDB" id="A0A8D8VTV8"/>
<reference evidence="2" key="1">
    <citation type="submission" date="2021-05" db="EMBL/GenBank/DDBJ databases">
        <authorList>
            <person name="Alioto T."/>
            <person name="Alioto T."/>
            <person name="Gomez Garrido J."/>
        </authorList>
    </citation>
    <scope>NUCLEOTIDE SEQUENCE</scope>
</reference>
<accession>A0A8D8VTV8</accession>
<feature type="transmembrane region" description="Helical" evidence="1">
    <location>
        <begin position="85"/>
        <end position="109"/>
    </location>
</feature>
<evidence type="ECO:0000313" key="2">
    <source>
        <dbReference type="EMBL" id="CAG6633499.1"/>
    </source>
</evidence>
<organism evidence="2">
    <name type="scientific">Cacopsylla melanoneura</name>
    <dbReference type="NCBI Taxonomy" id="428564"/>
    <lineage>
        <taxon>Eukaryota</taxon>
        <taxon>Metazoa</taxon>
        <taxon>Ecdysozoa</taxon>
        <taxon>Arthropoda</taxon>
        <taxon>Hexapoda</taxon>
        <taxon>Insecta</taxon>
        <taxon>Pterygota</taxon>
        <taxon>Neoptera</taxon>
        <taxon>Paraneoptera</taxon>
        <taxon>Hemiptera</taxon>
        <taxon>Sternorrhyncha</taxon>
        <taxon>Psylloidea</taxon>
        <taxon>Psyllidae</taxon>
        <taxon>Psyllinae</taxon>
        <taxon>Cacopsylla</taxon>
    </lineage>
</organism>
<feature type="transmembrane region" description="Helical" evidence="1">
    <location>
        <begin position="12"/>
        <end position="30"/>
    </location>
</feature>
<protein>
    <submittedName>
        <fullName evidence="2">Uncharacterized protein</fullName>
    </submittedName>
</protein>
<dbReference type="EMBL" id="HBUF01082810">
    <property type="protein sequence ID" value="CAG6633499.1"/>
    <property type="molecule type" value="Transcribed_RNA"/>
</dbReference>